<dbReference type="InterPro" id="IPR042239">
    <property type="entry name" value="Nop_C"/>
</dbReference>
<name>X6MD06_RETFI</name>
<dbReference type="PANTHER" id="PTHR10894">
    <property type="entry name" value="NUCLEOLAR PROTEIN 5 NUCLEOLAR PROTEIN NOP5 NOP58"/>
    <property type="match status" value="1"/>
</dbReference>
<sequence length="270" mass="30558">MMVGELVGARLLAHAGSLVNLAKYPASTVQILGAEKALFRALKQSTDTPKYGLIYHAAFVTAASQPNKARIARSLACKTALATRIDAFTTIARAGERPDEMKNDKEETEVLDEETWQKQSQMHAGSFLGKLQSRIDKLEQRKTIKKNKKGDFSFFIFLTANGKNNYCFVCDFLFLILKKTSKKRKREEMEDDQKIKEEDSISGPPTKKKRTQEPVEEAASKSKKKSKKEKEEAEASEQPPAQEEQVQTEEITEEAPKKKKQKKKKTEQQE</sequence>
<evidence type="ECO:0000256" key="2">
    <source>
        <dbReference type="ARBA" id="ARBA00009211"/>
    </source>
</evidence>
<keyword evidence="4" id="KW-0539">Nucleus</keyword>
<accession>X6MD06</accession>
<dbReference type="GO" id="GO:0031428">
    <property type="term" value="C:box C/D methylation guide snoRNP complex"/>
    <property type="evidence" value="ECO:0007669"/>
    <property type="project" value="InterPro"/>
</dbReference>
<keyword evidence="3" id="KW-0690">Ribosome biogenesis</keyword>
<dbReference type="PANTHER" id="PTHR10894:SF0">
    <property type="entry name" value="NUCLEOLAR PROTEIN 56"/>
    <property type="match status" value="1"/>
</dbReference>
<keyword evidence="8" id="KW-1185">Reference proteome</keyword>
<dbReference type="SUPFAM" id="SSF89124">
    <property type="entry name" value="Nop domain"/>
    <property type="match status" value="1"/>
</dbReference>
<evidence type="ECO:0000256" key="5">
    <source>
        <dbReference type="SAM" id="MobiDB-lite"/>
    </source>
</evidence>
<evidence type="ECO:0000256" key="3">
    <source>
        <dbReference type="ARBA" id="ARBA00022517"/>
    </source>
</evidence>
<evidence type="ECO:0000256" key="1">
    <source>
        <dbReference type="ARBA" id="ARBA00004604"/>
    </source>
</evidence>
<dbReference type="AlphaFoldDB" id="X6MD06"/>
<dbReference type="Pfam" id="PF01798">
    <property type="entry name" value="Nop"/>
    <property type="match status" value="1"/>
</dbReference>
<organism evidence="7 8">
    <name type="scientific">Reticulomyxa filosa</name>
    <dbReference type="NCBI Taxonomy" id="46433"/>
    <lineage>
        <taxon>Eukaryota</taxon>
        <taxon>Sar</taxon>
        <taxon>Rhizaria</taxon>
        <taxon>Retaria</taxon>
        <taxon>Foraminifera</taxon>
        <taxon>Monothalamids</taxon>
        <taxon>Reticulomyxidae</taxon>
        <taxon>Reticulomyxa</taxon>
    </lineage>
</organism>
<feature type="compositionally biased region" description="Basic residues" evidence="5">
    <location>
        <begin position="257"/>
        <end position="270"/>
    </location>
</feature>
<protein>
    <submittedName>
        <fullName evidence="7">Nucleolar protein NOP5</fullName>
    </submittedName>
</protein>
<dbReference type="InterPro" id="IPR036070">
    <property type="entry name" value="Nop_dom_sf"/>
</dbReference>
<proteinExistence type="inferred from homology"/>
<dbReference type="InterPro" id="IPR002687">
    <property type="entry name" value="Nop_dom"/>
</dbReference>
<dbReference type="Gene3D" id="1.10.246.90">
    <property type="entry name" value="Nop domain"/>
    <property type="match status" value="1"/>
</dbReference>
<dbReference type="InterPro" id="IPR045056">
    <property type="entry name" value="Nop56/Nop58"/>
</dbReference>
<comment type="similarity">
    <text evidence="2">Belongs to the NOP5/NOP56 family.</text>
</comment>
<evidence type="ECO:0000259" key="6">
    <source>
        <dbReference type="PROSITE" id="PS51358"/>
    </source>
</evidence>
<feature type="compositionally biased region" description="Basic and acidic residues" evidence="5">
    <location>
        <begin position="186"/>
        <end position="199"/>
    </location>
</feature>
<evidence type="ECO:0000313" key="7">
    <source>
        <dbReference type="EMBL" id="ETO11779.1"/>
    </source>
</evidence>
<dbReference type="GO" id="GO:0042254">
    <property type="term" value="P:ribosome biogenesis"/>
    <property type="evidence" value="ECO:0007669"/>
    <property type="project" value="UniProtKB-KW"/>
</dbReference>
<evidence type="ECO:0000313" key="8">
    <source>
        <dbReference type="Proteomes" id="UP000023152"/>
    </source>
</evidence>
<dbReference type="EMBL" id="ASPP01022055">
    <property type="protein sequence ID" value="ETO11779.1"/>
    <property type="molecule type" value="Genomic_DNA"/>
</dbReference>
<dbReference type="GO" id="GO:0032040">
    <property type="term" value="C:small-subunit processome"/>
    <property type="evidence" value="ECO:0007669"/>
    <property type="project" value="InterPro"/>
</dbReference>
<evidence type="ECO:0000256" key="4">
    <source>
        <dbReference type="ARBA" id="ARBA00023242"/>
    </source>
</evidence>
<gene>
    <name evidence="7" type="ORF">RFI_25599</name>
</gene>
<feature type="compositionally biased region" description="Low complexity" evidence="5">
    <location>
        <begin position="236"/>
        <end position="245"/>
    </location>
</feature>
<dbReference type="OrthoDB" id="6780543at2759"/>
<reference evidence="7 8" key="1">
    <citation type="journal article" date="2013" name="Curr. Biol.">
        <title>The Genome of the Foraminiferan Reticulomyxa filosa.</title>
        <authorList>
            <person name="Glockner G."/>
            <person name="Hulsmann N."/>
            <person name="Schleicher M."/>
            <person name="Noegel A.A."/>
            <person name="Eichinger L."/>
            <person name="Gallinger C."/>
            <person name="Pawlowski J."/>
            <person name="Sierra R."/>
            <person name="Euteneuer U."/>
            <person name="Pillet L."/>
            <person name="Moustafa A."/>
            <person name="Platzer M."/>
            <person name="Groth M."/>
            <person name="Szafranski K."/>
            <person name="Schliwa M."/>
        </authorList>
    </citation>
    <scope>NUCLEOTIDE SEQUENCE [LARGE SCALE GENOMIC DNA]</scope>
</reference>
<comment type="caution">
    <text evidence="7">The sequence shown here is derived from an EMBL/GenBank/DDBJ whole genome shotgun (WGS) entry which is preliminary data.</text>
</comment>
<feature type="region of interest" description="Disordered" evidence="5">
    <location>
        <begin position="183"/>
        <end position="270"/>
    </location>
</feature>
<feature type="domain" description="Nop" evidence="6">
    <location>
        <begin position="1"/>
        <end position="110"/>
    </location>
</feature>
<dbReference type="FunFam" id="1.10.246.90:FF:000005">
    <property type="entry name" value="Nucleolar protein 5, putative"/>
    <property type="match status" value="1"/>
</dbReference>
<dbReference type="PROSITE" id="PS51358">
    <property type="entry name" value="NOP"/>
    <property type="match status" value="1"/>
</dbReference>
<comment type="subcellular location">
    <subcellularLocation>
        <location evidence="1">Nucleus</location>
        <location evidence="1">Nucleolus</location>
    </subcellularLocation>
</comment>
<dbReference type="GO" id="GO:0030515">
    <property type="term" value="F:snoRNA binding"/>
    <property type="evidence" value="ECO:0007669"/>
    <property type="project" value="InterPro"/>
</dbReference>
<dbReference type="Proteomes" id="UP000023152">
    <property type="component" value="Unassembled WGS sequence"/>
</dbReference>